<sequence>MIKVNPLKTLLIGFGSVGSVFFATVAQAQNPGAQTTSEVGLGVGGLVYKGELAPYYQFRNNRPALTAFYRRDLSGAVTARVALTGGMLRADDRNVRGLNGNPLPLSAYRDAHLKGSLLELSGGIEYNFFDYHNRHDKVHFTPYVFVGLAGFYANTEVQSNTFPSLDRKGNVLSVAVPVGVGFKYALSTHWNLGMEVGARKTFTDNLDHIDGKSRGQSDVLGNPNDQDWYFYNGLSVSYTFYKIHCPDKRDDKSKKK</sequence>
<dbReference type="OrthoDB" id="654178at2"/>
<evidence type="ECO:0000259" key="2">
    <source>
        <dbReference type="Pfam" id="PF19573"/>
    </source>
</evidence>
<evidence type="ECO:0000313" key="3">
    <source>
        <dbReference type="EMBL" id="SDY77460.1"/>
    </source>
</evidence>
<dbReference type="EMBL" id="FNOV01000013">
    <property type="protein sequence ID" value="SDY77460.1"/>
    <property type="molecule type" value="Genomic_DNA"/>
</dbReference>
<evidence type="ECO:0000256" key="1">
    <source>
        <dbReference type="SAM" id="SignalP"/>
    </source>
</evidence>
<dbReference type="Pfam" id="PF19573">
    <property type="entry name" value="DUF6089"/>
    <property type="match status" value="1"/>
</dbReference>
<evidence type="ECO:0000313" key="4">
    <source>
        <dbReference type="Proteomes" id="UP000199249"/>
    </source>
</evidence>
<dbReference type="Proteomes" id="UP000199249">
    <property type="component" value="Unassembled WGS sequence"/>
</dbReference>
<keyword evidence="1" id="KW-0732">Signal</keyword>
<feature type="domain" description="DUF6089" evidence="2">
    <location>
        <begin position="33"/>
        <end position="245"/>
    </location>
</feature>
<dbReference type="AlphaFoldDB" id="A0A1H3MLN2"/>
<accession>A0A1H3MLN2</accession>
<keyword evidence="4" id="KW-1185">Reference proteome</keyword>
<gene>
    <name evidence="3" type="ORF">SAMN04488069_11352</name>
</gene>
<proteinExistence type="predicted"/>
<dbReference type="SUPFAM" id="SSF56925">
    <property type="entry name" value="OMPA-like"/>
    <property type="match status" value="1"/>
</dbReference>
<dbReference type="InterPro" id="IPR045743">
    <property type="entry name" value="DUF6089"/>
</dbReference>
<dbReference type="Gene3D" id="2.40.160.20">
    <property type="match status" value="1"/>
</dbReference>
<dbReference type="InterPro" id="IPR011250">
    <property type="entry name" value="OMP/PagP_B-barrel"/>
</dbReference>
<feature type="chain" id="PRO_5011788135" evidence="1">
    <location>
        <begin position="29"/>
        <end position="256"/>
    </location>
</feature>
<reference evidence="4" key="1">
    <citation type="submission" date="2016-10" db="EMBL/GenBank/DDBJ databases">
        <authorList>
            <person name="Varghese N."/>
            <person name="Submissions S."/>
        </authorList>
    </citation>
    <scope>NUCLEOTIDE SEQUENCE [LARGE SCALE GENOMIC DNA]</scope>
    <source>
        <strain evidence="4">CGMCC 1.8975</strain>
    </source>
</reference>
<organism evidence="3 4">
    <name type="scientific">Hymenobacter psychrophilus</name>
    <dbReference type="NCBI Taxonomy" id="651662"/>
    <lineage>
        <taxon>Bacteria</taxon>
        <taxon>Pseudomonadati</taxon>
        <taxon>Bacteroidota</taxon>
        <taxon>Cytophagia</taxon>
        <taxon>Cytophagales</taxon>
        <taxon>Hymenobacteraceae</taxon>
        <taxon>Hymenobacter</taxon>
    </lineage>
</organism>
<feature type="signal peptide" evidence="1">
    <location>
        <begin position="1"/>
        <end position="28"/>
    </location>
</feature>
<dbReference type="STRING" id="651662.SAMN04488069_11352"/>
<dbReference type="RefSeq" id="WP_092742809.1">
    <property type="nucleotide sequence ID" value="NZ_FNOV01000013.1"/>
</dbReference>
<protein>
    <submittedName>
        <fullName evidence="3">Outer membrane protein beta-barrel domain-containing protein</fullName>
    </submittedName>
</protein>
<name>A0A1H3MLN2_9BACT</name>